<dbReference type="Proteomes" id="UP000295578">
    <property type="component" value="Unassembled WGS sequence"/>
</dbReference>
<keyword evidence="1" id="KW-1133">Transmembrane helix</keyword>
<sequence>MHGGATRPVKNIYLLPVIFLIPAVIIGGFVLASMWGSAWQEYALTHGHAGEAGTVKITQYLENYGSIDPECKGEFTPDKGGTNPRVEIKVPSDKCIVGTQMEARVCPAETFPYSSDCKGTAWTREASSWYWVLPAFLTIPWSFGVLLVVVLLRRQRRA</sequence>
<feature type="transmembrane region" description="Helical" evidence="1">
    <location>
        <begin position="129"/>
        <end position="152"/>
    </location>
</feature>
<proteinExistence type="predicted"/>
<accession>A0A4R5A2S9</accession>
<feature type="transmembrane region" description="Helical" evidence="1">
    <location>
        <begin position="12"/>
        <end position="35"/>
    </location>
</feature>
<dbReference type="RefSeq" id="WP_132204544.1">
    <property type="nucleotide sequence ID" value="NZ_SMKY01000350.1"/>
</dbReference>
<protein>
    <submittedName>
        <fullName evidence="2">Uncharacterized protein</fullName>
    </submittedName>
</protein>
<reference evidence="2 3" key="1">
    <citation type="submission" date="2019-03" db="EMBL/GenBank/DDBJ databases">
        <title>Draft genome sequences of novel Actinobacteria.</title>
        <authorList>
            <person name="Sahin N."/>
            <person name="Ay H."/>
            <person name="Saygin H."/>
        </authorList>
    </citation>
    <scope>NUCLEOTIDE SEQUENCE [LARGE SCALE GENOMIC DNA]</scope>
    <source>
        <strain evidence="2 3">DSM 45941</strain>
    </source>
</reference>
<keyword evidence="1" id="KW-0472">Membrane</keyword>
<evidence type="ECO:0000313" key="3">
    <source>
        <dbReference type="Proteomes" id="UP000295578"/>
    </source>
</evidence>
<keyword evidence="3" id="KW-1185">Reference proteome</keyword>
<evidence type="ECO:0000313" key="2">
    <source>
        <dbReference type="EMBL" id="TDD64869.1"/>
    </source>
</evidence>
<keyword evidence="1" id="KW-0812">Transmembrane</keyword>
<name>A0A4R5A2S9_9ACTN</name>
<dbReference type="AlphaFoldDB" id="A0A4R5A2S9"/>
<dbReference type="EMBL" id="SMKY01000350">
    <property type="protein sequence ID" value="TDD64869.1"/>
    <property type="molecule type" value="Genomic_DNA"/>
</dbReference>
<gene>
    <name evidence="2" type="ORF">E1293_40965</name>
</gene>
<comment type="caution">
    <text evidence="2">The sequence shown here is derived from an EMBL/GenBank/DDBJ whole genome shotgun (WGS) entry which is preliminary data.</text>
</comment>
<evidence type="ECO:0000256" key="1">
    <source>
        <dbReference type="SAM" id="Phobius"/>
    </source>
</evidence>
<organism evidence="2 3">
    <name type="scientific">Actinomadura darangshiensis</name>
    <dbReference type="NCBI Taxonomy" id="705336"/>
    <lineage>
        <taxon>Bacteria</taxon>
        <taxon>Bacillati</taxon>
        <taxon>Actinomycetota</taxon>
        <taxon>Actinomycetes</taxon>
        <taxon>Streptosporangiales</taxon>
        <taxon>Thermomonosporaceae</taxon>
        <taxon>Actinomadura</taxon>
    </lineage>
</organism>